<dbReference type="Pfam" id="PF08240">
    <property type="entry name" value="ADH_N"/>
    <property type="match status" value="1"/>
</dbReference>
<evidence type="ECO:0000313" key="6">
    <source>
        <dbReference type="Proteomes" id="UP000304947"/>
    </source>
</evidence>
<sequence>MANTMSDVANKAAWLTEAKANPLKVDHAPMPKPGADEVVIKNAALAVNPVDWKIQDYGLFIQNFPNVLGTDVAGEIYDVGSDVKNFKKGDRVLSHCIGLGTGKPQNAGFQLFTACPEILTSKIPEQVSYTDAVVLPLAISTASAGLYQKGYLELPYPTSSPKSSGKVILIWGGSSSVGSTAIQLAVASGVQVITTASKHNHDYCSKLGAKAVIDYNSSSVADDIVAAIKDTGAEFAGIYDSISLPETFKHCFEVLQKAGGSKNMATVLPPPEDKPSDLNVQGVFAITIANQHKEVGDAVWQKFVPGAIQSGDLKCLPEPLVVGKGLDSVQKGLDKSKAGVSAKKVVIEL</sequence>
<dbReference type="CDD" id="cd08249">
    <property type="entry name" value="enoyl_reductase_like"/>
    <property type="match status" value="1"/>
</dbReference>
<reference evidence="5 6" key="1">
    <citation type="submission" date="2018-10" db="EMBL/GenBank/DDBJ databases">
        <title>Fifty Aureobasidium pullulans genomes reveal a recombining polyextremotolerant generalist.</title>
        <authorList>
            <person name="Gostincar C."/>
            <person name="Turk M."/>
            <person name="Zajc J."/>
            <person name="Gunde-Cimerman N."/>
        </authorList>
    </citation>
    <scope>NUCLEOTIDE SEQUENCE [LARGE SCALE GENOMIC DNA]</scope>
    <source>
        <strain evidence="5 6">EXF-3380</strain>
    </source>
</reference>
<dbReference type="InterPro" id="IPR020843">
    <property type="entry name" value="ER"/>
</dbReference>
<evidence type="ECO:0000313" key="5">
    <source>
        <dbReference type="EMBL" id="TIA71077.1"/>
    </source>
</evidence>
<dbReference type="PANTHER" id="PTHR45348:SF2">
    <property type="entry name" value="ZINC-TYPE ALCOHOL DEHYDROGENASE-LIKE PROTEIN C2E1P3.01"/>
    <property type="match status" value="1"/>
</dbReference>
<dbReference type="InterPro" id="IPR036291">
    <property type="entry name" value="NAD(P)-bd_dom_sf"/>
</dbReference>
<comment type="subunit">
    <text evidence="2">Monomer.</text>
</comment>
<dbReference type="OrthoDB" id="48317at2759"/>
<comment type="similarity">
    <text evidence="1">Belongs to the zinc-containing alcohol dehydrogenase family.</text>
</comment>
<feature type="domain" description="Enoyl reductase (ER)" evidence="4">
    <location>
        <begin position="19"/>
        <end position="340"/>
    </location>
</feature>
<accession>A0A4T0EAM4</accession>
<evidence type="ECO:0000256" key="1">
    <source>
        <dbReference type="ARBA" id="ARBA00008072"/>
    </source>
</evidence>
<dbReference type="Pfam" id="PF00107">
    <property type="entry name" value="ADH_zinc_N"/>
    <property type="match status" value="1"/>
</dbReference>
<proteinExistence type="inferred from homology"/>
<evidence type="ECO:0000256" key="3">
    <source>
        <dbReference type="ARBA" id="ARBA00023002"/>
    </source>
</evidence>
<dbReference type="AlphaFoldDB" id="A0A4T0EAM4"/>
<protein>
    <submittedName>
        <fullName evidence="5">Oxidoreductase-like protein</fullName>
    </submittedName>
</protein>
<dbReference type="Gene3D" id="3.90.180.10">
    <property type="entry name" value="Medium-chain alcohol dehydrogenases, catalytic domain"/>
    <property type="match status" value="1"/>
</dbReference>
<dbReference type="InterPro" id="IPR013149">
    <property type="entry name" value="ADH-like_C"/>
</dbReference>
<gene>
    <name evidence="5" type="ORF">D6C83_01088</name>
</gene>
<comment type="caution">
    <text evidence="5">The sequence shown here is derived from an EMBL/GenBank/DDBJ whole genome shotgun (WGS) entry which is preliminary data.</text>
</comment>
<dbReference type="InterPro" id="IPR047122">
    <property type="entry name" value="Trans-enoyl_RdTase-like"/>
</dbReference>
<dbReference type="SUPFAM" id="SSF50129">
    <property type="entry name" value="GroES-like"/>
    <property type="match status" value="1"/>
</dbReference>
<dbReference type="EMBL" id="QZBU01000176">
    <property type="protein sequence ID" value="TIA71077.1"/>
    <property type="molecule type" value="Genomic_DNA"/>
</dbReference>
<evidence type="ECO:0000259" key="4">
    <source>
        <dbReference type="SMART" id="SM00829"/>
    </source>
</evidence>
<dbReference type="Proteomes" id="UP000304947">
    <property type="component" value="Unassembled WGS sequence"/>
</dbReference>
<dbReference type="GO" id="GO:0016651">
    <property type="term" value="F:oxidoreductase activity, acting on NAD(P)H"/>
    <property type="evidence" value="ECO:0007669"/>
    <property type="project" value="InterPro"/>
</dbReference>
<evidence type="ECO:0000256" key="2">
    <source>
        <dbReference type="ARBA" id="ARBA00011245"/>
    </source>
</evidence>
<dbReference type="Gene3D" id="3.40.50.720">
    <property type="entry name" value="NAD(P)-binding Rossmann-like Domain"/>
    <property type="match status" value="1"/>
</dbReference>
<name>A0A4T0EAM4_AURPU</name>
<dbReference type="SMART" id="SM00829">
    <property type="entry name" value="PKS_ER"/>
    <property type="match status" value="1"/>
</dbReference>
<dbReference type="InterPro" id="IPR011032">
    <property type="entry name" value="GroES-like_sf"/>
</dbReference>
<dbReference type="SUPFAM" id="SSF51735">
    <property type="entry name" value="NAD(P)-binding Rossmann-fold domains"/>
    <property type="match status" value="1"/>
</dbReference>
<keyword evidence="3" id="KW-0560">Oxidoreductase</keyword>
<organism evidence="5 6">
    <name type="scientific">Aureobasidium pullulans</name>
    <name type="common">Black yeast</name>
    <name type="synonym">Pullularia pullulans</name>
    <dbReference type="NCBI Taxonomy" id="5580"/>
    <lineage>
        <taxon>Eukaryota</taxon>
        <taxon>Fungi</taxon>
        <taxon>Dikarya</taxon>
        <taxon>Ascomycota</taxon>
        <taxon>Pezizomycotina</taxon>
        <taxon>Dothideomycetes</taxon>
        <taxon>Dothideomycetidae</taxon>
        <taxon>Dothideales</taxon>
        <taxon>Saccotheciaceae</taxon>
        <taxon>Aureobasidium</taxon>
    </lineage>
</organism>
<dbReference type="PANTHER" id="PTHR45348">
    <property type="entry name" value="HYPOTHETICAL OXIDOREDUCTASE (EUROFUNG)"/>
    <property type="match status" value="1"/>
</dbReference>
<dbReference type="InterPro" id="IPR013154">
    <property type="entry name" value="ADH-like_N"/>
</dbReference>